<dbReference type="Proteomes" id="UP000467840">
    <property type="component" value="Chromosome 9"/>
</dbReference>
<dbReference type="EMBL" id="JAAGAX010000008">
    <property type="protein sequence ID" value="KAF2304901.1"/>
    <property type="molecule type" value="Genomic_DNA"/>
</dbReference>
<evidence type="ECO:0000313" key="1">
    <source>
        <dbReference type="EMBL" id="KAF2304901.1"/>
    </source>
</evidence>
<protein>
    <submittedName>
        <fullName evidence="1">Uncharacterized protein</fullName>
    </submittedName>
</protein>
<comment type="caution">
    <text evidence="1">The sequence shown here is derived from an EMBL/GenBank/DDBJ whole genome shotgun (WGS) entry which is preliminary data.</text>
</comment>
<reference evidence="1 2" key="1">
    <citation type="journal article" date="2020" name="Mol. Plant">
        <title>The Chromosome-Based Rubber Tree Genome Provides New Insights into Spurge Genome Evolution and Rubber Biosynthesis.</title>
        <authorList>
            <person name="Liu J."/>
            <person name="Shi C."/>
            <person name="Shi C.C."/>
            <person name="Li W."/>
            <person name="Zhang Q.J."/>
            <person name="Zhang Y."/>
            <person name="Li K."/>
            <person name="Lu H.F."/>
            <person name="Shi C."/>
            <person name="Zhu S.T."/>
            <person name="Xiao Z.Y."/>
            <person name="Nan H."/>
            <person name="Yue Y."/>
            <person name="Zhu X.G."/>
            <person name="Wu Y."/>
            <person name="Hong X.N."/>
            <person name="Fan G.Y."/>
            <person name="Tong Y."/>
            <person name="Zhang D."/>
            <person name="Mao C.L."/>
            <person name="Liu Y.L."/>
            <person name="Hao S.J."/>
            <person name="Liu W.Q."/>
            <person name="Lv M.Q."/>
            <person name="Zhang H.B."/>
            <person name="Liu Y."/>
            <person name="Hu-Tang G.R."/>
            <person name="Wang J.P."/>
            <person name="Wang J.H."/>
            <person name="Sun Y.H."/>
            <person name="Ni S.B."/>
            <person name="Chen W.B."/>
            <person name="Zhang X.C."/>
            <person name="Jiao Y.N."/>
            <person name="Eichler E.E."/>
            <person name="Li G.H."/>
            <person name="Liu X."/>
            <person name="Gao L.Z."/>
        </authorList>
    </citation>
    <scope>NUCLEOTIDE SEQUENCE [LARGE SCALE GENOMIC DNA]</scope>
    <source>
        <strain evidence="2">cv. GT1</strain>
        <tissue evidence="1">Leaf</tissue>
    </source>
</reference>
<name>A0A6A6LU13_HEVBR</name>
<sequence>MERKEDAINLEGFDAGLASVLKSPECLPGWVAFQMAQFQCRPSFMWGNDEHCFTASDIMQDFKTGYVTLSSPRSMYTGTARFTP</sequence>
<accession>A0A6A6LU13</accession>
<proteinExistence type="predicted"/>
<keyword evidence="2" id="KW-1185">Reference proteome</keyword>
<evidence type="ECO:0000313" key="2">
    <source>
        <dbReference type="Proteomes" id="UP000467840"/>
    </source>
</evidence>
<gene>
    <name evidence="1" type="ORF">GH714_000423</name>
</gene>
<dbReference type="AlphaFoldDB" id="A0A6A6LU13"/>
<organism evidence="1 2">
    <name type="scientific">Hevea brasiliensis</name>
    <name type="common">Para rubber tree</name>
    <name type="synonym">Siphonia brasiliensis</name>
    <dbReference type="NCBI Taxonomy" id="3981"/>
    <lineage>
        <taxon>Eukaryota</taxon>
        <taxon>Viridiplantae</taxon>
        <taxon>Streptophyta</taxon>
        <taxon>Embryophyta</taxon>
        <taxon>Tracheophyta</taxon>
        <taxon>Spermatophyta</taxon>
        <taxon>Magnoliopsida</taxon>
        <taxon>eudicotyledons</taxon>
        <taxon>Gunneridae</taxon>
        <taxon>Pentapetalae</taxon>
        <taxon>rosids</taxon>
        <taxon>fabids</taxon>
        <taxon>Malpighiales</taxon>
        <taxon>Euphorbiaceae</taxon>
        <taxon>Crotonoideae</taxon>
        <taxon>Micrandreae</taxon>
        <taxon>Hevea</taxon>
    </lineage>
</organism>